<dbReference type="GO" id="GO:0016567">
    <property type="term" value="P:protein ubiquitination"/>
    <property type="evidence" value="ECO:0007669"/>
    <property type="project" value="InterPro"/>
</dbReference>
<dbReference type="InterPro" id="IPR001810">
    <property type="entry name" value="F-box_dom"/>
</dbReference>
<dbReference type="InterPro" id="IPR015943">
    <property type="entry name" value="WD40/YVTN_repeat-like_dom_sf"/>
</dbReference>
<name>A0A1D1VL02_RAMVA</name>
<dbReference type="InterPro" id="IPR036047">
    <property type="entry name" value="F-box-like_dom_sf"/>
</dbReference>
<accession>A0A1D1VL02</accession>
<protein>
    <recommendedName>
        <fullName evidence="3">F-box domain-containing protein</fullName>
    </recommendedName>
</protein>
<sequence>MSSLSRHHASQFGLPSRRRRTSTIVDEGCSPDREILARTPTMDDPDGNFIDDGHRRDFSVQYGGEEASTSQEKRNSTSDSSIDGWSELYLDIMVRVLSELSVQDIASCARICQNWYKSTQHDLVWKNIFARDFKIDTRARRKNIQDDERFSTWKSEYKRLTYEVPLIQVQLIRDHRDEVLHVSFSHDGRMFSTCSKDGFVKCWDVTEFPYRRKFQSNMKSNFAWKYTQYSVFNSSDTLLLVSGVHFGPLSTSGELVVFSTQDDFSVQCKVRNKPYDIFGSWLNDDHLFSGNLHWVTGVDSCCSLWISKASQELESERVAVMRRAYKFLNVNGSSLRTLLVACPKDGPEDETLMIFSTGSQTYIPHQIGIKKLKKATIPFPGTTVHRTLREAMDEHDREMENAEAGQPPPIQYDTVDHVFELSAQIIGLCLSPDQRYLFANCRSWPQDVRITDPFVPPPISSQIEIRCYDLLTLKEAPHIYRAHRAFTPSEECFFIFVDVSEDFVASGAEDSKGYIWDRHHNITLSSLQHQSVVNSVAFCPADQETLVTVSDDYTIRVWFSRRKCQEMGMKYQGQKICGVDKSVQCAVDKADTELAGTVGESFHPCSDYP</sequence>
<dbReference type="STRING" id="947166.A0A1D1VL02"/>
<reference evidence="4 5" key="1">
    <citation type="journal article" date="2016" name="Nat. Commun.">
        <title>Extremotolerant tardigrade genome and improved radiotolerance of human cultured cells by tardigrade-unique protein.</title>
        <authorList>
            <person name="Hashimoto T."/>
            <person name="Horikawa D.D."/>
            <person name="Saito Y."/>
            <person name="Kuwahara H."/>
            <person name="Kozuka-Hata H."/>
            <person name="Shin-I T."/>
            <person name="Minakuchi Y."/>
            <person name="Ohishi K."/>
            <person name="Motoyama A."/>
            <person name="Aizu T."/>
            <person name="Enomoto A."/>
            <person name="Kondo K."/>
            <person name="Tanaka S."/>
            <person name="Hara Y."/>
            <person name="Koshikawa S."/>
            <person name="Sagara H."/>
            <person name="Miura T."/>
            <person name="Yokobori S."/>
            <person name="Miyagawa K."/>
            <person name="Suzuki Y."/>
            <person name="Kubo T."/>
            <person name="Oyama M."/>
            <person name="Kohara Y."/>
            <person name="Fujiyama A."/>
            <person name="Arakawa K."/>
            <person name="Katayama T."/>
            <person name="Toyoda A."/>
            <person name="Kunieda T."/>
        </authorList>
    </citation>
    <scope>NUCLEOTIDE SEQUENCE [LARGE SCALE GENOMIC DNA]</scope>
    <source>
        <strain evidence="4 5">YOKOZUNA-1</strain>
    </source>
</reference>
<evidence type="ECO:0000256" key="2">
    <source>
        <dbReference type="SAM" id="MobiDB-lite"/>
    </source>
</evidence>
<proteinExistence type="predicted"/>
<comment type="caution">
    <text evidence="4">The sequence shown here is derived from an EMBL/GenBank/DDBJ whole genome shotgun (WGS) entry which is preliminary data.</text>
</comment>
<dbReference type="InterPro" id="IPR001680">
    <property type="entry name" value="WD40_rpt"/>
</dbReference>
<dbReference type="PROSITE" id="PS50082">
    <property type="entry name" value="WD_REPEATS_2"/>
    <property type="match status" value="2"/>
</dbReference>
<feature type="repeat" description="WD" evidence="1">
    <location>
        <begin position="172"/>
        <end position="205"/>
    </location>
</feature>
<keyword evidence="5" id="KW-1185">Reference proteome</keyword>
<feature type="domain" description="F-box" evidence="3">
    <location>
        <begin position="91"/>
        <end position="130"/>
    </location>
</feature>
<dbReference type="AlphaFoldDB" id="A0A1D1VL02"/>
<dbReference type="PANTHER" id="PTHR20995">
    <property type="entry name" value="F-BOX/WD REPEAT-CONTAINING PROTEIN 5"/>
    <property type="match status" value="1"/>
</dbReference>
<evidence type="ECO:0000256" key="1">
    <source>
        <dbReference type="PROSITE-ProRule" id="PRU00221"/>
    </source>
</evidence>
<dbReference type="EMBL" id="BDGG01000007">
    <property type="protein sequence ID" value="GAV01601.1"/>
    <property type="molecule type" value="Genomic_DNA"/>
</dbReference>
<dbReference type="SMART" id="SM00320">
    <property type="entry name" value="WD40"/>
    <property type="match status" value="3"/>
</dbReference>
<evidence type="ECO:0000313" key="4">
    <source>
        <dbReference type="EMBL" id="GAV01601.1"/>
    </source>
</evidence>
<evidence type="ECO:0000313" key="5">
    <source>
        <dbReference type="Proteomes" id="UP000186922"/>
    </source>
</evidence>
<dbReference type="GO" id="GO:0019005">
    <property type="term" value="C:SCF ubiquitin ligase complex"/>
    <property type="evidence" value="ECO:0007669"/>
    <property type="project" value="InterPro"/>
</dbReference>
<dbReference type="PANTHER" id="PTHR20995:SF17">
    <property type="entry name" value="F-BOX_WD REPEAT-CONTAINING PROTEIN 5"/>
    <property type="match status" value="1"/>
</dbReference>
<dbReference type="GO" id="GO:0080008">
    <property type="term" value="C:Cul4-RING E3 ubiquitin ligase complex"/>
    <property type="evidence" value="ECO:0007669"/>
    <property type="project" value="InterPro"/>
</dbReference>
<dbReference type="InterPro" id="IPR042508">
    <property type="entry name" value="FBXW5"/>
</dbReference>
<feature type="region of interest" description="Disordered" evidence="2">
    <location>
        <begin position="1"/>
        <end position="55"/>
    </location>
</feature>
<dbReference type="Pfam" id="PF12937">
    <property type="entry name" value="F-box-like"/>
    <property type="match status" value="1"/>
</dbReference>
<dbReference type="Pfam" id="PF00400">
    <property type="entry name" value="WD40"/>
    <property type="match status" value="2"/>
</dbReference>
<dbReference type="Gene3D" id="1.20.1280.50">
    <property type="match status" value="1"/>
</dbReference>
<keyword evidence="1" id="KW-0853">WD repeat</keyword>
<feature type="repeat" description="WD" evidence="1">
    <location>
        <begin position="526"/>
        <end position="558"/>
    </location>
</feature>
<dbReference type="OrthoDB" id="192402at2759"/>
<dbReference type="SUPFAM" id="SSF81383">
    <property type="entry name" value="F-box domain"/>
    <property type="match status" value="1"/>
</dbReference>
<organism evidence="4 5">
    <name type="scientific">Ramazzottius varieornatus</name>
    <name type="common">Water bear</name>
    <name type="synonym">Tardigrade</name>
    <dbReference type="NCBI Taxonomy" id="947166"/>
    <lineage>
        <taxon>Eukaryota</taxon>
        <taxon>Metazoa</taxon>
        <taxon>Ecdysozoa</taxon>
        <taxon>Tardigrada</taxon>
        <taxon>Eutardigrada</taxon>
        <taxon>Parachela</taxon>
        <taxon>Hypsibioidea</taxon>
        <taxon>Ramazzottiidae</taxon>
        <taxon>Ramazzottius</taxon>
    </lineage>
</organism>
<dbReference type="Gene3D" id="2.130.10.10">
    <property type="entry name" value="YVTN repeat-like/Quinoprotein amine dehydrogenase"/>
    <property type="match status" value="2"/>
</dbReference>
<evidence type="ECO:0000259" key="3">
    <source>
        <dbReference type="Pfam" id="PF12937"/>
    </source>
</evidence>
<gene>
    <name evidence="4" type="primary">RvY_12289-1</name>
    <name evidence="4" type="synonym">RvY_12289.1</name>
    <name evidence="4" type="ORF">RvY_12289</name>
</gene>
<dbReference type="Proteomes" id="UP000186922">
    <property type="component" value="Unassembled WGS sequence"/>
</dbReference>
<dbReference type="InterPro" id="IPR036322">
    <property type="entry name" value="WD40_repeat_dom_sf"/>
</dbReference>
<dbReference type="PROSITE" id="PS50294">
    <property type="entry name" value="WD_REPEATS_REGION"/>
    <property type="match status" value="2"/>
</dbReference>
<dbReference type="SUPFAM" id="SSF50978">
    <property type="entry name" value="WD40 repeat-like"/>
    <property type="match status" value="1"/>
</dbReference>